<dbReference type="GO" id="GO:0004180">
    <property type="term" value="F:carboxypeptidase activity"/>
    <property type="evidence" value="ECO:0007669"/>
    <property type="project" value="UniProtKB-KW"/>
</dbReference>
<evidence type="ECO:0000313" key="1">
    <source>
        <dbReference type="EMBL" id="RVT97200.1"/>
    </source>
</evidence>
<name>A0A3S2WVQ1_9SPHI</name>
<protein>
    <submittedName>
        <fullName evidence="1">Carboxypeptidase regulatory-like domain-containing protein</fullName>
    </submittedName>
</protein>
<gene>
    <name evidence="1" type="ORF">EOD41_19535</name>
</gene>
<dbReference type="Gene3D" id="2.60.40.1930">
    <property type="match status" value="1"/>
</dbReference>
<sequence length="908" mass="101021">MMLADTVRAQSINNDVKDIVAAIDTFNTRNPAEKVFLHIDRPYYTNTDTIWIKGYLLNNQLAYSAKSGLLHTELLNDTGRVVMRIAMPVLDGISFGQMVLDSALITEGNYTLRAYTGWMQNNGTESFFTRQIYIGRVDEGSLLAKIDAIAAAKNGKETVDTRVQLLRQDGSRAILQKVQLKLTDGQRTFLNQNVQTDVEGKVNFGFELPAKANTSRLMFVAKYQTQTGEYKTMQLPVPINSPGHTDVQFMPEGGYMVNNLTSRVGIKAIAENGRGVNVTGEVIDSKNNIVAPIKTLHKGMGVFEITPLPSEAYTARIVLPGGTVKSYPLPQVKPSGVVMCVMNHPERPSVMVVIQRSANIAETGNYLLVAQGEGRVCYAAVINFKQGTNSINVMIDKQLLASGIIRFTLLSMQKTPLAERVIYIEGNNHLNINIKAGRQATDSVSMDLHVTTTDGQPVQGAFSIAVTDNNQVKADSVNMPDIATYMLLTSNLKGEIEEPGYYFAQANTAQHLDMLLLTQGWTAYIWKDVFDKAYKPEFLPGYANRVTGKVVSGNRPQANIKVTLLSTKQPVVFRDTVTDSNGRFSFTDLPRIDSPAFIVQAVGKKGNMFESMVYIDEFIPSKTSISLAPRIAPWYVNTDTTLLNYNKQNITRKKELDGLYAGGGRYLQEVIIKGRKVIKGSKFYAGYGAVPDLVLDEKEMNTAKKTSIEQLLSKRVSGFSSRLFRKKALEYMVNDGLAYFFIDGFEIETFYNPSDSPTPNEHYNYVRSYLSQLTAEDVRGIEVKTTMMMIVLPDDKDKKKELHRVTYIEITTWSGDGAFMKRAKGRVLYRPFPVSWPKNFYQPKYTSGNKALNNLPATIFWAPNLITDKEGKAKLTFMLPPKGPACTVIVNGANMDGKIGYNRVKLGL</sequence>
<accession>A0A3S2WVQ1</accession>
<keyword evidence="1" id="KW-0645">Protease</keyword>
<proteinExistence type="predicted"/>
<organism evidence="1 2">
    <name type="scientific">Mucilaginibacter limnophilus</name>
    <dbReference type="NCBI Taxonomy" id="1932778"/>
    <lineage>
        <taxon>Bacteria</taxon>
        <taxon>Pseudomonadati</taxon>
        <taxon>Bacteroidota</taxon>
        <taxon>Sphingobacteriia</taxon>
        <taxon>Sphingobacteriales</taxon>
        <taxon>Sphingobacteriaceae</taxon>
        <taxon>Mucilaginibacter</taxon>
    </lineage>
</organism>
<keyword evidence="2" id="KW-1185">Reference proteome</keyword>
<evidence type="ECO:0000313" key="2">
    <source>
        <dbReference type="Proteomes" id="UP000282759"/>
    </source>
</evidence>
<dbReference type="AlphaFoldDB" id="A0A3S2WVQ1"/>
<comment type="caution">
    <text evidence="1">The sequence shown here is derived from an EMBL/GenBank/DDBJ whole genome shotgun (WGS) entry which is preliminary data.</text>
</comment>
<keyword evidence="1" id="KW-0121">Carboxypeptidase</keyword>
<dbReference type="Proteomes" id="UP000282759">
    <property type="component" value="Unassembled WGS sequence"/>
</dbReference>
<dbReference type="OrthoDB" id="609485at2"/>
<reference evidence="1 2" key="1">
    <citation type="submission" date="2019-01" db="EMBL/GenBank/DDBJ databases">
        <authorList>
            <person name="Chen W.-M."/>
        </authorList>
    </citation>
    <scope>NUCLEOTIDE SEQUENCE [LARGE SCALE GENOMIC DNA]</scope>
    <source>
        <strain evidence="1 2">YBJ-36</strain>
    </source>
</reference>
<keyword evidence="1" id="KW-0378">Hydrolase</keyword>
<dbReference type="RefSeq" id="WP_127708184.1">
    <property type="nucleotide sequence ID" value="NZ_SACK01000013.1"/>
</dbReference>
<dbReference type="EMBL" id="SACK01000013">
    <property type="protein sequence ID" value="RVT97200.1"/>
    <property type="molecule type" value="Genomic_DNA"/>
</dbReference>